<protein>
    <recommendedName>
        <fullName evidence="10">Odorant receptor</fullName>
    </recommendedName>
</protein>
<dbReference type="GO" id="GO:0005886">
    <property type="term" value="C:plasma membrane"/>
    <property type="evidence" value="ECO:0007669"/>
    <property type="project" value="UniProtKB-SubCell"/>
</dbReference>
<keyword evidence="6 10" id="KW-1133">Transmembrane helix</keyword>
<name>A0A1Q1NIP9_APOLU</name>
<reference evidence="11" key="2">
    <citation type="submission" date="2016-03" db="EMBL/GenBank/DDBJ databases">
        <authorList>
            <person name="Ploux O."/>
        </authorList>
    </citation>
    <scope>NUCLEOTIDE SEQUENCE</scope>
</reference>
<evidence type="ECO:0000256" key="9">
    <source>
        <dbReference type="ARBA" id="ARBA00023224"/>
    </source>
</evidence>
<dbReference type="PANTHER" id="PTHR21137:SF35">
    <property type="entry name" value="ODORANT RECEPTOR 19A-RELATED"/>
    <property type="match status" value="1"/>
</dbReference>
<dbReference type="InterPro" id="IPR004117">
    <property type="entry name" value="7tm6_olfct_rcpt"/>
</dbReference>
<feature type="transmembrane region" description="Helical" evidence="10">
    <location>
        <begin position="268"/>
        <end position="288"/>
    </location>
</feature>
<evidence type="ECO:0000256" key="8">
    <source>
        <dbReference type="ARBA" id="ARBA00023170"/>
    </source>
</evidence>
<evidence type="ECO:0000256" key="7">
    <source>
        <dbReference type="ARBA" id="ARBA00023136"/>
    </source>
</evidence>
<keyword evidence="4 10" id="KW-0812">Transmembrane</keyword>
<feature type="transmembrane region" description="Helical" evidence="10">
    <location>
        <begin position="309"/>
        <end position="326"/>
    </location>
</feature>
<dbReference type="GO" id="GO:0004984">
    <property type="term" value="F:olfactory receptor activity"/>
    <property type="evidence" value="ECO:0007669"/>
    <property type="project" value="InterPro"/>
</dbReference>
<proteinExistence type="evidence at transcript level"/>
<dbReference type="PANTHER" id="PTHR21137">
    <property type="entry name" value="ODORANT RECEPTOR"/>
    <property type="match status" value="1"/>
</dbReference>
<keyword evidence="2" id="KW-1003">Cell membrane</keyword>
<accession>A0A1Q1NIP9</accession>
<dbReference type="EMBL" id="KU958199">
    <property type="protein sequence ID" value="AQM56028.1"/>
    <property type="molecule type" value="mRNA"/>
</dbReference>
<keyword evidence="5 10" id="KW-0552">Olfaction</keyword>
<dbReference type="Pfam" id="PF02949">
    <property type="entry name" value="7tm_6"/>
    <property type="match status" value="1"/>
</dbReference>
<keyword evidence="7 10" id="KW-0472">Membrane</keyword>
<feature type="transmembrane region" description="Helical" evidence="10">
    <location>
        <begin position="141"/>
        <end position="165"/>
    </location>
</feature>
<feature type="transmembrane region" description="Helical" evidence="10">
    <location>
        <begin position="185"/>
        <end position="204"/>
    </location>
</feature>
<keyword evidence="3 10" id="KW-0716">Sensory transduction</keyword>
<gene>
    <name evidence="11" type="primary">OR20</name>
</gene>
<keyword evidence="8 10" id="KW-0675">Receptor</keyword>
<comment type="subcellular location">
    <subcellularLocation>
        <location evidence="1 10">Cell membrane</location>
        <topology evidence="1 10">Multi-pass membrane protein</topology>
    </subcellularLocation>
</comment>
<evidence type="ECO:0000256" key="2">
    <source>
        <dbReference type="ARBA" id="ARBA00022475"/>
    </source>
</evidence>
<reference evidence="11" key="1">
    <citation type="journal article" date="2016" name="Sci. Rep.">
        <title>Identification and expression analysis of an olfactory receptor gene family in green plant bug Apolygus lucorum (Meyer-Dur).</title>
        <authorList>
            <person name="An X.K."/>
            <person name="Sun L."/>
            <person name="Liu H.W."/>
            <person name="Liu D.F."/>
            <person name="Ding Y.X."/>
            <person name="Li L.M."/>
            <person name="Zhang Y.J."/>
            <person name="Guo Y.Y."/>
        </authorList>
    </citation>
    <scope>NUCLEOTIDE SEQUENCE</scope>
</reference>
<keyword evidence="9 10" id="KW-0807">Transducer</keyword>
<feature type="transmembrane region" description="Helical" evidence="10">
    <location>
        <begin position="43"/>
        <end position="65"/>
    </location>
</feature>
<comment type="similarity">
    <text evidence="10">Belongs to the insect chemoreceptor superfamily. Heteromeric odorant receptor channel (TC 1.A.69) family.</text>
</comment>
<evidence type="ECO:0000256" key="5">
    <source>
        <dbReference type="ARBA" id="ARBA00022725"/>
    </source>
</evidence>
<evidence type="ECO:0000256" key="1">
    <source>
        <dbReference type="ARBA" id="ARBA00004651"/>
    </source>
</evidence>
<dbReference type="AlphaFoldDB" id="A0A1Q1NIP9"/>
<organism evidence="11">
    <name type="scientific">Apolygus lucorum</name>
    <name type="common">Small green plant bug</name>
    <name type="synonym">Lygocoris lucorum</name>
    <dbReference type="NCBI Taxonomy" id="248454"/>
    <lineage>
        <taxon>Eukaryota</taxon>
        <taxon>Metazoa</taxon>
        <taxon>Ecdysozoa</taxon>
        <taxon>Arthropoda</taxon>
        <taxon>Hexapoda</taxon>
        <taxon>Insecta</taxon>
        <taxon>Pterygota</taxon>
        <taxon>Neoptera</taxon>
        <taxon>Paraneoptera</taxon>
        <taxon>Hemiptera</taxon>
        <taxon>Heteroptera</taxon>
        <taxon>Panheteroptera</taxon>
        <taxon>Cimicomorpha</taxon>
        <taxon>Miridae</taxon>
        <taxon>Mirini</taxon>
        <taxon>Apolygus</taxon>
    </lineage>
</organism>
<dbReference type="GO" id="GO:0007165">
    <property type="term" value="P:signal transduction"/>
    <property type="evidence" value="ECO:0007669"/>
    <property type="project" value="UniProtKB-KW"/>
</dbReference>
<evidence type="ECO:0000256" key="10">
    <source>
        <dbReference type="RuleBase" id="RU351113"/>
    </source>
</evidence>
<evidence type="ECO:0000256" key="6">
    <source>
        <dbReference type="ARBA" id="ARBA00022989"/>
    </source>
</evidence>
<evidence type="ECO:0000313" key="11">
    <source>
        <dbReference type="EMBL" id="AQM56028.1"/>
    </source>
</evidence>
<comment type="caution">
    <text evidence="10">Lacks conserved residue(s) required for the propagation of feature annotation.</text>
</comment>
<dbReference type="GO" id="GO:0005549">
    <property type="term" value="F:odorant binding"/>
    <property type="evidence" value="ECO:0007669"/>
    <property type="project" value="InterPro"/>
</dbReference>
<sequence length="402" mass="46305">MVIQVRNMEQGLKEITKQYYAAAGISGISAYLKNDKPFFLIRLWVWISTWIILPQVTLAHIYTALFTGIPLATRFLSLSLGLDQLQTTIKCHYMLHNLNRFRSIMLDLETFNCVNHLGTEALTTMLKMCKLVKWLRSTYNFACYFTFIAWTLVPVVSTPKALFYAEDGVSMMKVLPPEYPFSTDYFPMVQLIYALESFSTFVILTYFASTNLIMVTDILLICQLFRVLNESVAPSKGRKAMTLRMFAVDHQKLLKICAEVRDLLSPLLALQLGISVMTITLAVFEITMVNQASSEGGINQVVLMSRKTSYTFIIFVELLLYCWLSTELELSCLSVRNGLYNSEWYKYEQLGTKDYRNYIMICMRALKPVRLTAMNIVTLSLTTSMEVLRMAYSYYTYLKKLR</sequence>
<evidence type="ECO:0000256" key="3">
    <source>
        <dbReference type="ARBA" id="ARBA00022606"/>
    </source>
</evidence>
<evidence type="ECO:0000256" key="4">
    <source>
        <dbReference type="ARBA" id="ARBA00022692"/>
    </source>
</evidence>